<name>A0AAV1SEI7_9ROSI</name>
<evidence type="ECO:0000313" key="1">
    <source>
        <dbReference type="EMBL" id="CAK7348592.1"/>
    </source>
</evidence>
<accession>A0AAV1SEI7</accession>
<dbReference type="AlphaFoldDB" id="A0AAV1SEI7"/>
<evidence type="ECO:0000313" key="2">
    <source>
        <dbReference type="Proteomes" id="UP001314170"/>
    </source>
</evidence>
<dbReference type="Proteomes" id="UP001314170">
    <property type="component" value="Unassembled WGS sequence"/>
</dbReference>
<protein>
    <submittedName>
        <fullName evidence="1">Uncharacterized protein</fullName>
    </submittedName>
</protein>
<sequence length="84" mass="8986">MPRPVRDCMLDSAASSVAHRSHKIIAASTSDSRISAIPITIPSISVSIIGAEKDPTSIMVMAIDSTVHSAIRQLKDEKMTLNVN</sequence>
<organism evidence="1 2">
    <name type="scientific">Dovyalis caffra</name>
    <dbReference type="NCBI Taxonomy" id="77055"/>
    <lineage>
        <taxon>Eukaryota</taxon>
        <taxon>Viridiplantae</taxon>
        <taxon>Streptophyta</taxon>
        <taxon>Embryophyta</taxon>
        <taxon>Tracheophyta</taxon>
        <taxon>Spermatophyta</taxon>
        <taxon>Magnoliopsida</taxon>
        <taxon>eudicotyledons</taxon>
        <taxon>Gunneridae</taxon>
        <taxon>Pentapetalae</taxon>
        <taxon>rosids</taxon>
        <taxon>fabids</taxon>
        <taxon>Malpighiales</taxon>
        <taxon>Salicaceae</taxon>
        <taxon>Flacourtieae</taxon>
        <taxon>Dovyalis</taxon>
    </lineage>
</organism>
<comment type="caution">
    <text evidence="1">The sequence shown here is derived from an EMBL/GenBank/DDBJ whole genome shotgun (WGS) entry which is preliminary data.</text>
</comment>
<reference evidence="1 2" key="1">
    <citation type="submission" date="2024-01" db="EMBL/GenBank/DDBJ databases">
        <authorList>
            <person name="Waweru B."/>
        </authorList>
    </citation>
    <scope>NUCLEOTIDE SEQUENCE [LARGE SCALE GENOMIC DNA]</scope>
</reference>
<proteinExistence type="predicted"/>
<dbReference type="EMBL" id="CAWUPB010001173">
    <property type="protein sequence ID" value="CAK7348592.1"/>
    <property type="molecule type" value="Genomic_DNA"/>
</dbReference>
<keyword evidence="2" id="KW-1185">Reference proteome</keyword>
<gene>
    <name evidence="1" type="ORF">DCAF_LOCUS21293</name>
</gene>